<protein>
    <submittedName>
        <fullName evidence="2">Helix-turn-helix domain-containing protein</fullName>
    </submittedName>
</protein>
<dbReference type="Proteomes" id="UP000285613">
    <property type="component" value="Unassembled WGS sequence"/>
</dbReference>
<evidence type="ECO:0000313" key="5">
    <source>
        <dbReference type="Proteomes" id="UP000285613"/>
    </source>
</evidence>
<evidence type="ECO:0000256" key="1">
    <source>
        <dbReference type="SAM" id="MobiDB-lite"/>
    </source>
</evidence>
<evidence type="ECO:0000313" key="3">
    <source>
        <dbReference type="EMBL" id="RHL95500.1"/>
    </source>
</evidence>
<dbReference type="Gene3D" id="1.10.10.10">
    <property type="entry name" value="Winged helix-like DNA-binding domain superfamily/Winged helix DNA-binding domain"/>
    <property type="match status" value="1"/>
</dbReference>
<dbReference type="RefSeq" id="WP_117611915.1">
    <property type="nucleotide sequence ID" value="NZ_JAQEVG010000002.1"/>
</dbReference>
<organism evidence="2 4">
    <name type="scientific">Bifidobacterium pseudocatenulatum</name>
    <dbReference type="NCBI Taxonomy" id="28026"/>
    <lineage>
        <taxon>Bacteria</taxon>
        <taxon>Bacillati</taxon>
        <taxon>Actinomycetota</taxon>
        <taxon>Actinomycetes</taxon>
        <taxon>Bifidobacteriales</taxon>
        <taxon>Bifidobacteriaceae</taxon>
        <taxon>Bifidobacterium</taxon>
    </lineage>
</organism>
<dbReference type="EMBL" id="QSWD01000002">
    <property type="protein sequence ID" value="RGP03608.1"/>
    <property type="molecule type" value="Genomic_DNA"/>
</dbReference>
<name>A0A3E5HP52_BIFPS</name>
<dbReference type="InterPro" id="IPR036388">
    <property type="entry name" value="WH-like_DNA-bd_sf"/>
</dbReference>
<dbReference type="EMBL" id="QRPH01000004">
    <property type="protein sequence ID" value="RHL95500.1"/>
    <property type="molecule type" value="Genomic_DNA"/>
</dbReference>
<dbReference type="AlphaFoldDB" id="A0A3E5HP52"/>
<reference evidence="4 5" key="1">
    <citation type="submission" date="2018-08" db="EMBL/GenBank/DDBJ databases">
        <title>A genome reference for cultivated species of the human gut microbiota.</title>
        <authorList>
            <person name="Zou Y."/>
            <person name="Xue W."/>
            <person name="Luo G."/>
        </authorList>
    </citation>
    <scope>NUCLEOTIDE SEQUENCE [LARGE SCALE GENOMIC DNA]</scope>
    <source>
        <strain evidence="3 5">AF36-12AT</strain>
        <strain evidence="2 4">OF05-12</strain>
    </source>
</reference>
<feature type="compositionally biased region" description="Polar residues" evidence="1">
    <location>
        <begin position="104"/>
        <end position="117"/>
    </location>
</feature>
<comment type="caution">
    <text evidence="2">The sequence shown here is derived from an EMBL/GenBank/DDBJ whole genome shotgun (WGS) entry which is preliminary data.</text>
</comment>
<dbReference type="SUPFAM" id="SSF46785">
    <property type="entry name" value="Winged helix' DNA-binding domain"/>
    <property type="match status" value="1"/>
</dbReference>
<gene>
    <name evidence="3" type="ORF">DWZ91_06680</name>
    <name evidence="2" type="ORF">DXA79_03745</name>
</gene>
<accession>A0A3E5HP52</accession>
<evidence type="ECO:0000313" key="4">
    <source>
        <dbReference type="Proteomes" id="UP000261031"/>
    </source>
</evidence>
<dbReference type="InterPro" id="IPR036390">
    <property type="entry name" value="WH_DNA-bd_sf"/>
</dbReference>
<feature type="region of interest" description="Disordered" evidence="1">
    <location>
        <begin position="102"/>
        <end position="142"/>
    </location>
</feature>
<dbReference type="Pfam" id="PF13730">
    <property type="entry name" value="HTH_36"/>
    <property type="match status" value="1"/>
</dbReference>
<dbReference type="Proteomes" id="UP000261031">
    <property type="component" value="Unassembled WGS sequence"/>
</dbReference>
<evidence type="ECO:0000313" key="2">
    <source>
        <dbReference type="EMBL" id="RGP03608.1"/>
    </source>
</evidence>
<proteinExistence type="predicted"/>
<sequence length="303" mass="34061">MSMKALEWAMYDVPAEMVKGALLRILLLLADHADTQGKGAFPSQKRIVALTGYSRRTIQNGLHDLETAGLIRRGDQRITEHLGKYRPIVWDLTMKDFRGAKTTPLEQQPQEAQTTAPLNKLEGRNQGRKKTSLGAQSGAQHDCAQNLYKEEPYIEPRESNARARKQIPIPADWKPTEEHQALADRLGIDCDVEAGKFKDRALDTGATSADWDAKFRIWLMRGHELGYTTGKNQQSARKYTWASDEVKRVIGTDLEGTDDYMELACKVADLLNRGLDPDMLRRQLANVPDDAWVEQLFGQEAAA</sequence>